<dbReference type="PANTHER" id="PTHR35400">
    <property type="entry name" value="SLR1083 PROTEIN"/>
    <property type="match status" value="1"/>
</dbReference>
<gene>
    <name evidence="2" type="ORF">B6N60_03478</name>
</gene>
<dbReference type="KEGG" id="rsin:B6N60_03478"/>
<dbReference type="SUPFAM" id="SSF52980">
    <property type="entry name" value="Restriction endonuclease-like"/>
    <property type="match status" value="1"/>
</dbReference>
<reference evidence="2" key="1">
    <citation type="submission" date="2017-04" db="EMBL/GenBank/DDBJ databases">
        <title>Genome deletions in a multicellular cyanobacterial endosymbiont for morphological adaptation in marine diatoms.</title>
        <authorList>
            <person name="Wang Y."/>
            <person name="Gao H."/>
            <person name="Li R."/>
            <person name="Xu X."/>
        </authorList>
    </citation>
    <scope>NUCLEOTIDE SEQUENCE</scope>
    <source>
        <strain evidence="2">FACHB 800</strain>
    </source>
</reference>
<keyword evidence="3" id="KW-1185">Reference proteome</keyword>
<evidence type="ECO:0000313" key="2">
    <source>
        <dbReference type="EMBL" id="QXE24770.1"/>
    </source>
</evidence>
<organism evidence="2 3">
    <name type="scientific">Richelia sinica FACHB-800</name>
    <dbReference type="NCBI Taxonomy" id="1357546"/>
    <lineage>
        <taxon>Bacteria</taxon>
        <taxon>Bacillati</taxon>
        <taxon>Cyanobacteriota</taxon>
        <taxon>Cyanophyceae</taxon>
        <taxon>Nostocales</taxon>
        <taxon>Nostocaceae</taxon>
        <taxon>Richelia</taxon>
    </lineage>
</organism>
<dbReference type="Gene3D" id="3.90.1570.10">
    <property type="entry name" value="tt1808, chain A"/>
    <property type="match status" value="1"/>
</dbReference>
<evidence type="ECO:0000313" key="3">
    <source>
        <dbReference type="Proteomes" id="UP000683511"/>
    </source>
</evidence>
<dbReference type="InterPro" id="IPR012296">
    <property type="entry name" value="Nuclease_put_TT1808"/>
</dbReference>
<evidence type="ECO:0000259" key="1">
    <source>
        <dbReference type="Pfam" id="PF05685"/>
    </source>
</evidence>
<dbReference type="AlphaFoldDB" id="A0A975TA85"/>
<dbReference type="InterPro" id="IPR011335">
    <property type="entry name" value="Restrct_endonuc-II-like"/>
</dbReference>
<dbReference type="InterPro" id="IPR008538">
    <property type="entry name" value="Uma2"/>
</dbReference>
<protein>
    <recommendedName>
        <fullName evidence="1">Putative restriction endonuclease domain-containing protein</fullName>
    </recommendedName>
</protein>
<sequence>MIDHPTAGDILLVIEISSSTLKYDQEIKLPLYAQAGISDYWIFNLVDSCLESYSEPYQDTQGSRNVEC</sequence>
<dbReference type="CDD" id="cd06260">
    <property type="entry name" value="DUF820-like"/>
    <property type="match status" value="1"/>
</dbReference>
<dbReference type="Proteomes" id="UP000683511">
    <property type="component" value="Chromosome"/>
</dbReference>
<dbReference type="Pfam" id="PF05685">
    <property type="entry name" value="Uma2"/>
    <property type="match status" value="1"/>
</dbReference>
<name>A0A975TA85_9NOST</name>
<dbReference type="PANTHER" id="PTHR35400:SF3">
    <property type="entry name" value="SLL1072 PROTEIN"/>
    <property type="match status" value="1"/>
</dbReference>
<dbReference type="EMBL" id="CP021056">
    <property type="protein sequence ID" value="QXE24770.1"/>
    <property type="molecule type" value="Genomic_DNA"/>
</dbReference>
<feature type="domain" description="Putative restriction endonuclease" evidence="1">
    <location>
        <begin position="3"/>
        <end position="61"/>
    </location>
</feature>
<accession>A0A975TA85</accession>
<proteinExistence type="predicted"/>